<gene>
    <name evidence="2" type="ORF">DSM1535_0699</name>
</gene>
<proteinExistence type="predicted"/>
<accession>A0A090I2H4</accession>
<evidence type="ECO:0000256" key="1">
    <source>
        <dbReference type="SAM" id="MobiDB-lite"/>
    </source>
</evidence>
<dbReference type="AlphaFoldDB" id="A0A090I2H4"/>
<feature type="region of interest" description="Disordered" evidence="1">
    <location>
        <begin position="1"/>
        <end position="25"/>
    </location>
</feature>
<feature type="region of interest" description="Disordered" evidence="1">
    <location>
        <begin position="47"/>
        <end position="73"/>
    </location>
</feature>
<organism evidence="2">
    <name type="scientific">Methanobacterium formicicum</name>
    <dbReference type="NCBI Taxonomy" id="2162"/>
    <lineage>
        <taxon>Archaea</taxon>
        <taxon>Methanobacteriati</taxon>
        <taxon>Methanobacteriota</taxon>
        <taxon>Methanomada group</taxon>
        <taxon>Methanobacteria</taxon>
        <taxon>Methanobacteriales</taxon>
        <taxon>Methanobacteriaceae</taxon>
        <taxon>Methanobacterium</taxon>
    </lineage>
</organism>
<reference evidence="2" key="1">
    <citation type="submission" date="2014-08" db="EMBL/GenBank/DDBJ databases">
        <authorList>
            <person name="Wibberg D."/>
        </authorList>
    </citation>
    <scope>NUCLEOTIDE SEQUENCE</scope>
</reference>
<protein>
    <submittedName>
        <fullName evidence="2">Uncharacterized protein</fullName>
    </submittedName>
</protein>
<evidence type="ECO:0000313" key="2">
    <source>
        <dbReference type="EMBL" id="CEA13059.1"/>
    </source>
</evidence>
<dbReference type="EMBL" id="LN515531">
    <property type="protein sequence ID" value="CEA13059.1"/>
    <property type="molecule type" value="Genomic_DNA"/>
</dbReference>
<dbReference type="KEGG" id="mfi:DSM1535_0699"/>
<name>A0A090I2H4_METFO</name>
<dbReference type="PATRIC" id="fig|2162.9.peg.727"/>
<sequence>MGLNIKSPITHGGGKSLPHPPKGTGRAYKGVNINSLIKKTIGFFIIRGGGSPSRKVKGRGGDPSNKGGVKLKR</sequence>